<proteinExistence type="predicted"/>
<evidence type="ECO:0000313" key="6">
    <source>
        <dbReference type="EMBL" id="PFX15255.1"/>
    </source>
</evidence>
<keyword evidence="3" id="KW-0540">Nuclease</keyword>
<dbReference type="InterPro" id="IPR041588">
    <property type="entry name" value="Integrase_H2C2"/>
</dbReference>
<comment type="caution">
    <text evidence="6">The sequence shown here is derived from an EMBL/GenBank/DDBJ whole genome shotgun (WGS) entry which is preliminary data.</text>
</comment>
<keyword evidence="4" id="KW-0255">Endonuclease</keyword>
<dbReference type="OrthoDB" id="5985458at2759"/>
<dbReference type="InterPro" id="IPR043128">
    <property type="entry name" value="Rev_trsase/Diguanyl_cyclase"/>
</dbReference>
<dbReference type="Gene3D" id="3.10.10.10">
    <property type="entry name" value="HIV Type 1 Reverse Transcriptase, subunit A, domain 1"/>
    <property type="match status" value="1"/>
</dbReference>
<dbReference type="Pfam" id="PF17921">
    <property type="entry name" value="Integrase_H2C2"/>
    <property type="match status" value="1"/>
</dbReference>
<dbReference type="Gene3D" id="2.40.70.10">
    <property type="entry name" value="Acid Proteases"/>
    <property type="match status" value="1"/>
</dbReference>
<name>A0A2B4RG55_STYPI</name>
<feature type="domain" description="Integrase zinc-binding" evidence="5">
    <location>
        <begin position="386"/>
        <end position="425"/>
    </location>
</feature>
<dbReference type="SUPFAM" id="SSF50630">
    <property type="entry name" value="Acid proteases"/>
    <property type="match status" value="1"/>
</dbReference>
<evidence type="ECO:0000259" key="5">
    <source>
        <dbReference type="Pfam" id="PF17921"/>
    </source>
</evidence>
<keyword evidence="7" id="KW-1185">Reference proteome</keyword>
<dbReference type="Gene3D" id="3.30.70.270">
    <property type="match status" value="1"/>
</dbReference>
<evidence type="ECO:0000256" key="4">
    <source>
        <dbReference type="ARBA" id="ARBA00022759"/>
    </source>
</evidence>
<dbReference type="EMBL" id="LSMT01000667">
    <property type="protein sequence ID" value="PFX15255.1"/>
    <property type="molecule type" value="Genomic_DNA"/>
</dbReference>
<keyword evidence="4" id="KW-0378">Hydrolase</keyword>
<dbReference type="GO" id="GO:0016779">
    <property type="term" value="F:nucleotidyltransferase activity"/>
    <property type="evidence" value="ECO:0007669"/>
    <property type="project" value="UniProtKB-KW"/>
</dbReference>
<evidence type="ECO:0000256" key="1">
    <source>
        <dbReference type="ARBA" id="ARBA00022679"/>
    </source>
</evidence>
<accession>A0A2B4RG55</accession>
<dbReference type="GO" id="GO:0004519">
    <property type="term" value="F:endonuclease activity"/>
    <property type="evidence" value="ECO:0007669"/>
    <property type="project" value="UniProtKB-KW"/>
</dbReference>
<dbReference type="PANTHER" id="PTHR37984">
    <property type="entry name" value="PROTEIN CBG26694"/>
    <property type="match status" value="1"/>
</dbReference>
<reference evidence="7" key="1">
    <citation type="journal article" date="2017" name="bioRxiv">
        <title>Comparative analysis of the genomes of Stylophora pistillata and Acropora digitifera provides evidence for extensive differences between species of corals.</title>
        <authorList>
            <person name="Voolstra C.R."/>
            <person name="Li Y."/>
            <person name="Liew Y.J."/>
            <person name="Baumgarten S."/>
            <person name="Zoccola D."/>
            <person name="Flot J.-F."/>
            <person name="Tambutte S."/>
            <person name="Allemand D."/>
            <person name="Aranda M."/>
        </authorList>
    </citation>
    <scope>NUCLEOTIDE SEQUENCE [LARGE SCALE GENOMIC DNA]</scope>
</reference>
<dbReference type="SUPFAM" id="SSF56672">
    <property type="entry name" value="DNA/RNA polymerases"/>
    <property type="match status" value="1"/>
</dbReference>
<dbReference type="PANTHER" id="PTHR37984:SF5">
    <property type="entry name" value="PROTEIN NYNRIN-LIKE"/>
    <property type="match status" value="1"/>
</dbReference>
<sequence length="437" mass="50024">MSLGNYSLNTKYPSIDKYNIFLLLFLKYCQGEFLGSIFGVNESSQAKIQGSEISTPAIKVPIRIEDVEVLMEVDTGTAASVMSYADYERNFKYLALRPVNRSFHAFTGTPLDVAGQVLVDVAYNGQQMTLPLLIVQAKWHTPPLFGRVWMMKIPLDWHNLFLPSHGQLAVGQENDERIEHLKERYAEILKVELGTVKGVTATLHLKENAKPVFQRACPVPYTIRPTVEKELKRMEEEGIIEPVEVSEWATPTVSVPKTDGSVQVCGDYKGTVNPTIQREQFPIPTLDEIRGKVSTWKEFTKINLRSAYQQLVLDKASQQLCTINTHKEISHATWVDPVLSKVLGLVRHGWPQHTDDLRLKPFFNRRFKLSIEQDCLLWGVQVIIPTWYQNDMLEELHTGHPGIVRMKELARSYIWWPNIDLEIEQTTPPFNKNHYPL</sequence>
<keyword evidence="2" id="KW-0548">Nucleotidyltransferase</keyword>
<dbReference type="InterPro" id="IPR043502">
    <property type="entry name" value="DNA/RNA_pol_sf"/>
</dbReference>
<protein>
    <submittedName>
        <fullName evidence="6">Uncharacterized protein K02A2.6</fullName>
    </submittedName>
</protein>
<organism evidence="6 7">
    <name type="scientific">Stylophora pistillata</name>
    <name type="common">Smooth cauliflower coral</name>
    <dbReference type="NCBI Taxonomy" id="50429"/>
    <lineage>
        <taxon>Eukaryota</taxon>
        <taxon>Metazoa</taxon>
        <taxon>Cnidaria</taxon>
        <taxon>Anthozoa</taxon>
        <taxon>Hexacorallia</taxon>
        <taxon>Scleractinia</taxon>
        <taxon>Astrocoeniina</taxon>
        <taxon>Pocilloporidae</taxon>
        <taxon>Stylophora</taxon>
    </lineage>
</organism>
<dbReference type="STRING" id="50429.A0A2B4RG55"/>
<evidence type="ECO:0000313" key="7">
    <source>
        <dbReference type="Proteomes" id="UP000225706"/>
    </source>
</evidence>
<dbReference type="AlphaFoldDB" id="A0A2B4RG55"/>
<evidence type="ECO:0000256" key="2">
    <source>
        <dbReference type="ARBA" id="ARBA00022695"/>
    </source>
</evidence>
<gene>
    <name evidence="6" type="primary">K02A2.6</name>
    <name evidence="6" type="ORF">AWC38_SpisGene20531</name>
</gene>
<dbReference type="Proteomes" id="UP000225706">
    <property type="component" value="Unassembled WGS sequence"/>
</dbReference>
<keyword evidence="1" id="KW-0808">Transferase</keyword>
<dbReference type="InterPro" id="IPR021109">
    <property type="entry name" value="Peptidase_aspartic_dom_sf"/>
</dbReference>
<dbReference type="InterPro" id="IPR050951">
    <property type="entry name" value="Retrovirus_Pol_polyprotein"/>
</dbReference>
<evidence type="ECO:0000256" key="3">
    <source>
        <dbReference type="ARBA" id="ARBA00022722"/>
    </source>
</evidence>
<dbReference type="Gene3D" id="1.10.340.70">
    <property type="match status" value="1"/>
</dbReference>